<keyword evidence="1" id="KW-0472">Membrane</keyword>
<dbReference type="RefSeq" id="WP_379562519.1">
    <property type="nucleotide sequence ID" value="NZ_JBHUMX010000040.1"/>
</dbReference>
<name>A0ABW5Q278_9BACI</name>
<evidence type="ECO:0000313" key="2">
    <source>
        <dbReference type="EMBL" id="MFD2629729.1"/>
    </source>
</evidence>
<keyword evidence="3" id="KW-1185">Reference proteome</keyword>
<dbReference type="Proteomes" id="UP001597451">
    <property type="component" value="Unassembled WGS sequence"/>
</dbReference>
<keyword evidence="1" id="KW-0812">Transmembrane</keyword>
<accession>A0ABW5Q278</accession>
<gene>
    <name evidence="2" type="ORF">ACFSUN_13160</name>
</gene>
<keyword evidence="1" id="KW-1133">Transmembrane helix</keyword>
<sequence length="192" mass="22161">MKVSKRMIITRLSIMVFICFLAILIVTWVFPYAGLSVSKSYTVKLDPIVAKQYDIMLSEYNQIMENSQDHSKTYTIGIAALDIFQEILVVDKVEWKVTEETLEELLFHVSAYREMLLSHAFSESYKVEAKMYLEVAVNAAIELESHITAIQKREGLMRNDLRVLLRNLYGDIGGSFNHFITFYETVHNSAFN</sequence>
<protein>
    <submittedName>
        <fullName evidence="2">Uncharacterized protein</fullName>
    </submittedName>
</protein>
<reference evidence="3" key="1">
    <citation type="journal article" date="2019" name="Int. J. Syst. Evol. Microbiol.">
        <title>The Global Catalogue of Microorganisms (GCM) 10K type strain sequencing project: providing services to taxonomists for standard genome sequencing and annotation.</title>
        <authorList>
            <consortium name="The Broad Institute Genomics Platform"/>
            <consortium name="The Broad Institute Genome Sequencing Center for Infectious Disease"/>
            <person name="Wu L."/>
            <person name="Ma J."/>
        </authorList>
    </citation>
    <scope>NUCLEOTIDE SEQUENCE [LARGE SCALE GENOMIC DNA]</scope>
    <source>
        <strain evidence="3">TISTR 1858</strain>
    </source>
</reference>
<comment type="caution">
    <text evidence="2">The sequence shown here is derived from an EMBL/GenBank/DDBJ whole genome shotgun (WGS) entry which is preliminary data.</text>
</comment>
<evidence type="ECO:0000256" key="1">
    <source>
        <dbReference type="SAM" id="Phobius"/>
    </source>
</evidence>
<dbReference type="EMBL" id="JBHUMX010000040">
    <property type="protein sequence ID" value="MFD2629729.1"/>
    <property type="molecule type" value="Genomic_DNA"/>
</dbReference>
<feature type="transmembrane region" description="Helical" evidence="1">
    <location>
        <begin position="12"/>
        <end position="33"/>
    </location>
</feature>
<evidence type="ECO:0000313" key="3">
    <source>
        <dbReference type="Proteomes" id="UP001597451"/>
    </source>
</evidence>
<proteinExistence type="predicted"/>
<organism evidence="2 3">
    <name type="scientific">Oceanobacillus kapialis</name>
    <dbReference type="NCBI Taxonomy" id="481353"/>
    <lineage>
        <taxon>Bacteria</taxon>
        <taxon>Bacillati</taxon>
        <taxon>Bacillota</taxon>
        <taxon>Bacilli</taxon>
        <taxon>Bacillales</taxon>
        <taxon>Bacillaceae</taxon>
        <taxon>Oceanobacillus</taxon>
    </lineage>
</organism>